<keyword evidence="2" id="KW-1185">Reference proteome</keyword>
<dbReference type="Proteomes" id="UP000314294">
    <property type="component" value="Unassembled WGS sequence"/>
</dbReference>
<accession>A0A4Z2FMG5</accession>
<comment type="caution">
    <text evidence="1">The sequence shown here is derived from an EMBL/GenBank/DDBJ whole genome shotgun (WGS) entry which is preliminary data.</text>
</comment>
<evidence type="ECO:0000313" key="1">
    <source>
        <dbReference type="EMBL" id="TNN42339.1"/>
    </source>
</evidence>
<dbReference type="AlphaFoldDB" id="A0A4Z2FMG5"/>
<reference evidence="1 2" key="1">
    <citation type="submission" date="2019-03" db="EMBL/GenBank/DDBJ databases">
        <title>First draft genome of Liparis tanakae, snailfish: a comprehensive survey of snailfish specific genes.</title>
        <authorList>
            <person name="Kim W."/>
            <person name="Song I."/>
            <person name="Jeong J.-H."/>
            <person name="Kim D."/>
            <person name="Kim S."/>
            <person name="Ryu S."/>
            <person name="Song J.Y."/>
            <person name="Lee S.K."/>
        </authorList>
    </citation>
    <scope>NUCLEOTIDE SEQUENCE [LARGE SCALE GENOMIC DNA]</scope>
    <source>
        <tissue evidence="1">Muscle</tissue>
    </source>
</reference>
<evidence type="ECO:0000313" key="2">
    <source>
        <dbReference type="Proteomes" id="UP000314294"/>
    </source>
</evidence>
<gene>
    <name evidence="1" type="ORF">EYF80_047480</name>
</gene>
<sequence length="206" mass="22315">MLSKKGCTCWKKKVGALTASSLSTNTWGRTRGHFTAPLISTTQTVNTTRSGGISTTNHESLTEAWRLPSFLSAPSHSRALLTSNSTYSAVKVSPAIDRWPMALEAISITTGSLDGSRLRRMPLIVGPTSPPQRKKLAQISRRYVNVGRVSSPAVEGRALGTSRASCCAPAQRSTHAAQMSFSKENTVINYDNWLLLNIPLFGNMHV</sequence>
<name>A0A4Z2FMG5_9TELE</name>
<proteinExistence type="predicted"/>
<protein>
    <submittedName>
        <fullName evidence="1">Uncharacterized protein</fullName>
    </submittedName>
</protein>
<organism evidence="1 2">
    <name type="scientific">Liparis tanakae</name>
    <name type="common">Tanaka's snailfish</name>
    <dbReference type="NCBI Taxonomy" id="230148"/>
    <lineage>
        <taxon>Eukaryota</taxon>
        <taxon>Metazoa</taxon>
        <taxon>Chordata</taxon>
        <taxon>Craniata</taxon>
        <taxon>Vertebrata</taxon>
        <taxon>Euteleostomi</taxon>
        <taxon>Actinopterygii</taxon>
        <taxon>Neopterygii</taxon>
        <taxon>Teleostei</taxon>
        <taxon>Neoteleostei</taxon>
        <taxon>Acanthomorphata</taxon>
        <taxon>Eupercaria</taxon>
        <taxon>Perciformes</taxon>
        <taxon>Cottioidei</taxon>
        <taxon>Cottales</taxon>
        <taxon>Liparidae</taxon>
        <taxon>Liparis</taxon>
    </lineage>
</organism>
<dbReference type="EMBL" id="SRLO01001043">
    <property type="protein sequence ID" value="TNN42339.1"/>
    <property type="molecule type" value="Genomic_DNA"/>
</dbReference>